<dbReference type="Gene3D" id="3.40.30.10">
    <property type="entry name" value="Glutaredoxin"/>
    <property type="match status" value="1"/>
</dbReference>
<evidence type="ECO:0000313" key="1">
    <source>
        <dbReference type="EMBL" id="PSL29261.1"/>
    </source>
</evidence>
<dbReference type="RefSeq" id="WP_106595561.1">
    <property type="nucleotide sequence ID" value="NZ_PYAS01000005.1"/>
</dbReference>
<dbReference type="CDD" id="cd03025">
    <property type="entry name" value="DsbA_FrnE_like"/>
    <property type="match status" value="1"/>
</dbReference>
<reference evidence="1 2" key="1">
    <citation type="submission" date="2018-03" db="EMBL/GenBank/DDBJ databases">
        <title>Genomic Encyclopedia of Archaeal and Bacterial Type Strains, Phase II (KMG-II): from individual species to whole genera.</title>
        <authorList>
            <person name="Goeker M."/>
        </authorList>
    </citation>
    <scope>NUCLEOTIDE SEQUENCE [LARGE SCALE GENOMIC DNA]</scope>
    <source>
        <strain evidence="1 2">DSM 29057</strain>
    </source>
</reference>
<dbReference type="Pfam" id="PF13743">
    <property type="entry name" value="Thioredoxin_5"/>
    <property type="match status" value="1"/>
</dbReference>
<proteinExistence type="predicted"/>
<dbReference type="PANTHER" id="PTHR13887:SF54">
    <property type="entry name" value="DSBA FAMILY PROTEIN"/>
    <property type="match status" value="1"/>
</dbReference>
<evidence type="ECO:0000313" key="2">
    <source>
        <dbReference type="Proteomes" id="UP000241964"/>
    </source>
</evidence>
<comment type="caution">
    <text evidence="1">The sequence shown here is derived from an EMBL/GenBank/DDBJ whole genome shotgun (WGS) entry which is preliminary data.</text>
</comment>
<dbReference type="EMBL" id="PYAS01000005">
    <property type="protein sequence ID" value="PSL29261.1"/>
    <property type="molecule type" value="Genomic_DNA"/>
</dbReference>
<organism evidence="1 2">
    <name type="scientific">Dyadobacter jiangsuensis</name>
    <dbReference type="NCBI Taxonomy" id="1591085"/>
    <lineage>
        <taxon>Bacteria</taxon>
        <taxon>Pseudomonadati</taxon>
        <taxon>Bacteroidota</taxon>
        <taxon>Cytophagia</taxon>
        <taxon>Cytophagales</taxon>
        <taxon>Spirosomataceae</taxon>
        <taxon>Dyadobacter</taxon>
    </lineage>
</organism>
<dbReference type="SUPFAM" id="SSF52833">
    <property type="entry name" value="Thioredoxin-like"/>
    <property type="match status" value="1"/>
</dbReference>
<protein>
    <recommendedName>
        <fullName evidence="3">DSBA-like thioredoxin domain-containing protein</fullName>
    </recommendedName>
</protein>
<sequence>MKMFYFTDPMCSWCYGFSPVLKKLKENYPDIDLQIVSGGFSPGSRQTVTEEYRDFLEYHWRNVTARSGQPFDHSMKFVSDTFHYDTEPSSRALAVVQKLLPDWDFEFLSLMQTSFYVKGKDITNDLALAEIAAELGIEKQVFLESFHSEEMKRRTVQGFDFSRQLGVQGFPTLLTLENASVKVVTRGFQSYENMKIIIDGLFRKMATSAPGQGPACTDDSCEC</sequence>
<evidence type="ECO:0008006" key="3">
    <source>
        <dbReference type="Google" id="ProtNLM"/>
    </source>
</evidence>
<dbReference type="OrthoDB" id="9813770at2"/>
<accession>A0A2P8G5L0</accession>
<dbReference type="Gene3D" id="1.10.472.60">
    <property type="entry name" value="putative protein disulfide isomerase domain"/>
    <property type="match status" value="1"/>
</dbReference>
<gene>
    <name evidence="1" type="ORF">CLV60_10598</name>
</gene>
<dbReference type="AlphaFoldDB" id="A0A2P8G5L0"/>
<name>A0A2P8G5L0_9BACT</name>
<dbReference type="Proteomes" id="UP000241964">
    <property type="component" value="Unassembled WGS sequence"/>
</dbReference>
<keyword evidence="2" id="KW-1185">Reference proteome</keyword>
<dbReference type="InterPro" id="IPR036249">
    <property type="entry name" value="Thioredoxin-like_sf"/>
</dbReference>
<dbReference type="PANTHER" id="PTHR13887">
    <property type="entry name" value="GLUTATHIONE S-TRANSFERASE KAPPA"/>
    <property type="match status" value="1"/>
</dbReference>